<protein>
    <submittedName>
        <fullName evidence="1">Uncharacterized protein</fullName>
    </submittedName>
</protein>
<proteinExistence type="predicted"/>
<name>A0A514DBT9_9VIRU</name>
<evidence type="ECO:0000313" key="1">
    <source>
        <dbReference type="EMBL" id="QDH91078.1"/>
    </source>
</evidence>
<gene>
    <name evidence="1" type="ORF">H3Bulk41462_000003</name>
</gene>
<dbReference type="EMBL" id="MN035989">
    <property type="protein sequence ID" value="QDH91078.1"/>
    <property type="molecule type" value="Genomic_RNA"/>
</dbReference>
<sequence>MAFNDPQSLTLAGTAVSLPRTSSADGSGAFTSNDGTAQLTVSNQYGKRIRRQARVSYSKVAPDPLIASQNIRYSASVYMVVDQPVTGFTVAELSDIVKAFTAWLSANTNANTTKLLGGEN</sequence>
<reference evidence="1" key="1">
    <citation type="submission" date="2019-05" db="EMBL/GenBank/DDBJ databases">
        <title>Metatranscriptomic reconstruction reveals RNA viruses with the potential to shape carbon cycling in soil.</title>
        <authorList>
            <person name="Starr E.P."/>
            <person name="Nuccio E."/>
            <person name="Pett-Ridge J."/>
            <person name="Banfield J.F."/>
            <person name="Firestone M.K."/>
        </authorList>
    </citation>
    <scope>NUCLEOTIDE SEQUENCE</scope>
    <source>
        <strain evidence="1">H3_Bulk_41_scaffold_462</strain>
    </source>
</reference>
<accession>A0A514DBT9</accession>
<organism evidence="1">
    <name type="scientific">Leviviridae sp</name>
    <dbReference type="NCBI Taxonomy" id="2027243"/>
    <lineage>
        <taxon>Viruses</taxon>
        <taxon>Riboviria</taxon>
        <taxon>Orthornavirae</taxon>
        <taxon>Lenarviricota</taxon>
        <taxon>Leviviricetes</taxon>
        <taxon>Norzivirales</taxon>
        <taxon>Fiersviridae</taxon>
    </lineage>
</organism>